<dbReference type="Proteomes" id="UP000623250">
    <property type="component" value="Unassembled WGS sequence"/>
</dbReference>
<dbReference type="GO" id="GO:0016740">
    <property type="term" value="F:transferase activity"/>
    <property type="evidence" value="ECO:0007669"/>
    <property type="project" value="UniProtKB-KW"/>
</dbReference>
<dbReference type="EMBL" id="JAEMUK010000015">
    <property type="protein sequence ID" value="MBJ7543616.1"/>
    <property type="molecule type" value="Genomic_DNA"/>
</dbReference>
<keyword evidence="3" id="KW-1185">Reference proteome</keyword>
<gene>
    <name evidence="2" type="ORF">JDN41_08595</name>
</gene>
<dbReference type="Gene3D" id="3.40.630.30">
    <property type="match status" value="1"/>
</dbReference>
<name>A0A8I1GGS7_9HYPH</name>
<keyword evidence="2" id="KW-0808">Transferase</keyword>
<dbReference type="RefSeq" id="WP_037234165.1">
    <property type="nucleotide sequence ID" value="NZ_JAEMUK010000015.1"/>
</dbReference>
<accession>A0A8I1GGS7</accession>
<organism evidence="2 3">
    <name type="scientific">Rhodomicrobium udaipurense</name>
    <dbReference type="NCBI Taxonomy" id="1202716"/>
    <lineage>
        <taxon>Bacteria</taxon>
        <taxon>Pseudomonadati</taxon>
        <taxon>Pseudomonadota</taxon>
        <taxon>Alphaproteobacteria</taxon>
        <taxon>Hyphomicrobiales</taxon>
        <taxon>Hyphomicrobiaceae</taxon>
        <taxon>Rhodomicrobium</taxon>
    </lineage>
</organism>
<evidence type="ECO:0000313" key="2">
    <source>
        <dbReference type="EMBL" id="MBJ7543616.1"/>
    </source>
</evidence>
<sequence length="430" mass="49072">MSDLVNEEAAVFDAGELNRVRPALRRDAPESDVLYRVPPRDYAPEARTSRGPDSVSVATYAEIDASGGWDTAFSGQYKDGRYYRIVQETLHPEHSYRYFVLRDQAGRQKAIQPFFVLDQDILAGASGTIKAAVDTVRHRFPKFLTLRTLMVGCIAGEGHLDNRDAFADPKTCSLLAQATLDEAKKERAGLIVFKEFPSAYREVLGHLKDDGFICLPSLPMASLSTAHKDFDAYMAASLSRATRKDLRRKFKAAQSAGLTMSVVEDITPIVDEIYPLYLNVYNRSKLHFEKLTKDYLCALGQRMPDRTRFFVWRQGDRIVAFNLCMVHKDAIYDQYIGLDYEVALDLHLYHYTIRDIMSWAMANGYQRYVSNGLNYDPKHHLRMQLDPLDLYARHRSPVINAAMKVVLPYLEPTKYDPHLKKFANYSDLRA</sequence>
<dbReference type="SUPFAM" id="SSF55729">
    <property type="entry name" value="Acyl-CoA N-acyltransferases (Nat)"/>
    <property type="match status" value="1"/>
</dbReference>
<comment type="caution">
    <text evidence="2">The sequence shown here is derived from an EMBL/GenBank/DDBJ whole genome shotgun (WGS) entry which is preliminary data.</text>
</comment>
<protein>
    <submittedName>
        <fullName evidence="2">GNAT family N-acetyltransferase</fullName>
    </submittedName>
</protein>
<feature type="domain" description="BioF2-like acetyltransferase" evidence="1">
    <location>
        <begin position="241"/>
        <end position="368"/>
    </location>
</feature>
<evidence type="ECO:0000259" key="1">
    <source>
        <dbReference type="Pfam" id="PF13480"/>
    </source>
</evidence>
<dbReference type="Pfam" id="PF13480">
    <property type="entry name" value="Acetyltransf_6"/>
    <property type="match status" value="1"/>
</dbReference>
<dbReference type="AlphaFoldDB" id="A0A8I1GGS7"/>
<reference evidence="2 3" key="1">
    <citation type="submission" date="2020-12" db="EMBL/GenBank/DDBJ databases">
        <title>Revised draft genomes of Rhodomicrobium vannielii ATCC 17100 and Rhodomicrobium udaipurense JA643.</title>
        <authorList>
            <person name="Conners E.M."/>
            <person name="Davenport E.J."/>
            <person name="Bose A."/>
        </authorList>
    </citation>
    <scope>NUCLEOTIDE SEQUENCE [LARGE SCALE GENOMIC DNA]</scope>
    <source>
        <strain evidence="2 3">JA643</strain>
    </source>
</reference>
<evidence type="ECO:0000313" key="3">
    <source>
        <dbReference type="Proteomes" id="UP000623250"/>
    </source>
</evidence>
<dbReference type="InterPro" id="IPR038740">
    <property type="entry name" value="BioF2-like_GNAT_dom"/>
</dbReference>
<proteinExistence type="predicted"/>
<dbReference type="InterPro" id="IPR016181">
    <property type="entry name" value="Acyl_CoA_acyltransferase"/>
</dbReference>